<dbReference type="AlphaFoldDB" id="A0A443IS16"/>
<reference evidence="1 2" key="1">
    <citation type="submission" date="2019-01" db="EMBL/GenBank/DDBJ databases">
        <title>Sinorhodobacter populi sp. nov. isolated from the symptomatic bark tissue of Populus euramericana canker.</title>
        <authorList>
            <person name="Xu G."/>
        </authorList>
    </citation>
    <scope>NUCLEOTIDE SEQUENCE [LARGE SCALE GENOMIC DNA]</scope>
    <source>
        <strain evidence="1 2">2D-5</strain>
    </source>
</reference>
<dbReference type="InterPro" id="IPR005335">
    <property type="entry name" value="Terminase_ssu"/>
</dbReference>
<accession>A0A443IS16</accession>
<dbReference type="RefSeq" id="WP_128269980.1">
    <property type="nucleotide sequence ID" value="NZ_SAUW01000012.1"/>
</dbReference>
<protein>
    <submittedName>
        <fullName evidence="1">Terminase small subunit</fullName>
    </submittedName>
</protein>
<proteinExistence type="predicted"/>
<evidence type="ECO:0000313" key="2">
    <source>
        <dbReference type="Proteomes" id="UP000285710"/>
    </source>
</evidence>
<dbReference type="Proteomes" id="UP000285710">
    <property type="component" value="Unassembled WGS sequence"/>
</dbReference>
<dbReference type="EMBL" id="SAUW01000012">
    <property type="protein sequence ID" value="RWR10448.1"/>
    <property type="molecule type" value="Genomic_DNA"/>
</dbReference>
<comment type="caution">
    <text evidence="1">The sequence shown here is derived from an EMBL/GenBank/DDBJ whole genome shotgun (WGS) entry which is preliminary data.</text>
</comment>
<evidence type="ECO:0000313" key="1">
    <source>
        <dbReference type="EMBL" id="RWR10448.1"/>
    </source>
</evidence>
<keyword evidence="2" id="KW-1185">Reference proteome</keyword>
<reference evidence="1 2" key="2">
    <citation type="submission" date="2019-01" db="EMBL/GenBank/DDBJ databases">
        <authorList>
            <person name="Li Y."/>
        </authorList>
    </citation>
    <scope>NUCLEOTIDE SEQUENCE [LARGE SCALE GENOMIC DNA]</scope>
    <source>
        <strain evidence="1 2">2D-5</strain>
    </source>
</reference>
<dbReference type="GO" id="GO:0051276">
    <property type="term" value="P:chromosome organization"/>
    <property type="evidence" value="ECO:0007669"/>
    <property type="project" value="InterPro"/>
</dbReference>
<dbReference type="InterPro" id="IPR038713">
    <property type="entry name" value="Terminase_Gp1_N_sf"/>
</dbReference>
<dbReference type="Gene3D" id="1.10.10.1400">
    <property type="entry name" value="Terminase, small subunit, N-terminal DNA-binding domain, HTH motif"/>
    <property type="match status" value="1"/>
</dbReference>
<name>A0A443IS16_9RHOB</name>
<dbReference type="Pfam" id="PF03592">
    <property type="entry name" value="Terminase_2"/>
    <property type="match status" value="1"/>
</dbReference>
<sequence length="108" mass="12267">MALKGKKLTAKQEMFCREYLVDMSSTAAAQRADYKGKNLNRVGWELLQHPPVAGRVQKLMAERAARVTITSDDVLRRWVAIATGDVTRLTKHQIGSCRYCWGEGHEYQ</sequence>
<organism evidence="1 2">
    <name type="scientific">Paenirhodobacter populi</name>
    <dbReference type="NCBI Taxonomy" id="2306993"/>
    <lineage>
        <taxon>Bacteria</taxon>
        <taxon>Pseudomonadati</taxon>
        <taxon>Pseudomonadota</taxon>
        <taxon>Alphaproteobacteria</taxon>
        <taxon>Rhodobacterales</taxon>
        <taxon>Rhodobacter group</taxon>
        <taxon>Paenirhodobacter</taxon>
    </lineage>
</organism>
<gene>
    <name evidence="1" type="ORF">D2T33_12350</name>
</gene>